<dbReference type="AlphaFoldDB" id="A0A4R6SLM1"/>
<comment type="caution">
    <text evidence="1">The sequence shown here is derived from an EMBL/GenBank/DDBJ whole genome shotgun (WGS) entry which is preliminary data.</text>
</comment>
<dbReference type="Gene3D" id="2.120.10.30">
    <property type="entry name" value="TolB, C-terminal domain"/>
    <property type="match status" value="1"/>
</dbReference>
<sequence>MRVFDIDDDAHVLTGDNTTLVEVDPRTGAATELVRVPALGNARYLPGEHKIVLEHGRPPQLSVLPLRGKGSLKTLVAAPAASVELLDALPGRVVYRTNQRTKLEFDVVIRNVFMGEEQAVWDRGGEVREAAVSPDSRFVAVRLPEELVLVATMPETEDDHLYRVAEESGTGGHRTLHWLADSTRLIATKAGPERTEVQSYNVTQERWVTLVPDAGRGAVVTPSPDGSLLAVAVGSRISLHSAESGEPLRTVELPGPVTSGPHWSPNSVAIALSTQDQAHLLMAAKAELASFPVT</sequence>
<evidence type="ECO:0008006" key="3">
    <source>
        <dbReference type="Google" id="ProtNLM"/>
    </source>
</evidence>
<evidence type="ECO:0000313" key="2">
    <source>
        <dbReference type="Proteomes" id="UP000295444"/>
    </source>
</evidence>
<gene>
    <name evidence="1" type="ORF">EV186_101815</name>
</gene>
<dbReference type="Proteomes" id="UP000295444">
    <property type="component" value="Unassembled WGS sequence"/>
</dbReference>
<accession>A0A4R6SLM1</accession>
<dbReference type="EMBL" id="SNXZ01000001">
    <property type="protein sequence ID" value="TDQ04857.1"/>
    <property type="molecule type" value="Genomic_DNA"/>
</dbReference>
<proteinExistence type="predicted"/>
<name>A0A4R6SLM1_LABRH</name>
<keyword evidence="2" id="KW-1185">Reference proteome</keyword>
<protein>
    <recommendedName>
        <fullName evidence="3">WD40 repeat protein</fullName>
    </recommendedName>
</protein>
<dbReference type="InterPro" id="IPR011042">
    <property type="entry name" value="6-blade_b-propeller_TolB-like"/>
</dbReference>
<dbReference type="OrthoDB" id="128799at2"/>
<organism evidence="1 2">
    <name type="scientific">Labedaea rhizosphaerae</name>
    <dbReference type="NCBI Taxonomy" id="598644"/>
    <lineage>
        <taxon>Bacteria</taxon>
        <taxon>Bacillati</taxon>
        <taxon>Actinomycetota</taxon>
        <taxon>Actinomycetes</taxon>
        <taxon>Pseudonocardiales</taxon>
        <taxon>Pseudonocardiaceae</taxon>
        <taxon>Labedaea</taxon>
    </lineage>
</organism>
<dbReference type="RefSeq" id="WP_133847705.1">
    <property type="nucleotide sequence ID" value="NZ_SNXZ01000001.1"/>
</dbReference>
<reference evidence="1 2" key="1">
    <citation type="submission" date="2019-03" db="EMBL/GenBank/DDBJ databases">
        <title>Genomic Encyclopedia of Type Strains, Phase IV (KMG-IV): sequencing the most valuable type-strain genomes for metagenomic binning, comparative biology and taxonomic classification.</title>
        <authorList>
            <person name="Goeker M."/>
        </authorList>
    </citation>
    <scope>NUCLEOTIDE SEQUENCE [LARGE SCALE GENOMIC DNA]</scope>
    <source>
        <strain evidence="1 2">DSM 45361</strain>
    </source>
</reference>
<dbReference type="SUPFAM" id="SSF82171">
    <property type="entry name" value="DPP6 N-terminal domain-like"/>
    <property type="match status" value="1"/>
</dbReference>
<evidence type="ECO:0000313" key="1">
    <source>
        <dbReference type="EMBL" id="TDQ04857.1"/>
    </source>
</evidence>